<dbReference type="PROSITE" id="PS50836">
    <property type="entry name" value="DOMON"/>
    <property type="match status" value="1"/>
</dbReference>
<dbReference type="CDD" id="cd08544">
    <property type="entry name" value="Reeler"/>
    <property type="match status" value="1"/>
</dbReference>
<dbReference type="Ensembl" id="ENSSAUT00010012178.1">
    <property type="protein sequence ID" value="ENSSAUP00010011448.1"/>
    <property type="gene ID" value="ENSSAUG00010005518.1"/>
</dbReference>
<evidence type="ECO:0000256" key="6">
    <source>
        <dbReference type="SAM" id="Phobius"/>
    </source>
</evidence>
<name>A0A671UC64_SPAAU</name>
<evidence type="ECO:0000256" key="5">
    <source>
        <dbReference type="SAM" id="MobiDB-lite"/>
    </source>
</evidence>
<dbReference type="InterPro" id="IPR002861">
    <property type="entry name" value="Reeler_dom"/>
</dbReference>
<dbReference type="FunFam" id="2.60.40.4060:FF:000003">
    <property type="entry name" value="Ferric chelate reductase 1"/>
    <property type="match status" value="1"/>
</dbReference>
<dbReference type="InterPro" id="IPR042307">
    <property type="entry name" value="Reeler_sf"/>
</dbReference>
<feature type="domain" description="DOMON" evidence="8">
    <location>
        <begin position="223"/>
        <end position="340"/>
    </location>
</feature>
<feature type="transmembrane region" description="Helical" evidence="6">
    <location>
        <begin position="425"/>
        <end position="444"/>
    </location>
</feature>
<organism evidence="10 11">
    <name type="scientific">Sparus aurata</name>
    <name type="common">Gilthead sea bream</name>
    <dbReference type="NCBI Taxonomy" id="8175"/>
    <lineage>
        <taxon>Eukaryota</taxon>
        <taxon>Metazoa</taxon>
        <taxon>Chordata</taxon>
        <taxon>Craniata</taxon>
        <taxon>Vertebrata</taxon>
        <taxon>Euteleostomi</taxon>
        <taxon>Actinopterygii</taxon>
        <taxon>Neopterygii</taxon>
        <taxon>Teleostei</taxon>
        <taxon>Neoteleostei</taxon>
        <taxon>Acanthomorphata</taxon>
        <taxon>Eupercaria</taxon>
        <taxon>Spariformes</taxon>
        <taxon>Sparidae</taxon>
        <taxon>Sparus</taxon>
    </lineage>
</organism>
<dbReference type="InterPro" id="IPR005018">
    <property type="entry name" value="DOMON_domain"/>
</dbReference>
<dbReference type="GO" id="GO:0016020">
    <property type="term" value="C:membrane"/>
    <property type="evidence" value="ECO:0007669"/>
    <property type="project" value="UniProtKB-SubCell"/>
</dbReference>
<dbReference type="InterPro" id="IPR051237">
    <property type="entry name" value="Ferric-chelate_Red/DefProt"/>
</dbReference>
<proteinExistence type="inferred from homology"/>
<evidence type="ECO:0000313" key="10">
    <source>
        <dbReference type="Ensembl" id="ENSSAUP00010011448.1"/>
    </source>
</evidence>
<reference evidence="10" key="2">
    <citation type="submission" date="2025-08" db="UniProtKB">
        <authorList>
            <consortium name="Ensembl"/>
        </authorList>
    </citation>
    <scope>IDENTIFICATION</scope>
</reference>
<feature type="transmembrane region" description="Helical" evidence="6">
    <location>
        <begin position="383"/>
        <end position="404"/>
    </location>
</feature>
<dbReference type="Proteomes" id="UP000472265">
    <property type="component" value="Chromosome 21"/>
</dbReference>
<keyword evidence="6" id="KW-1133">Transmembrane helix</keyword>
<dbReference type="OMA" id="SEVSTWD"/>
<evidence type="ECO:0000256" key="2">
    <source>
        <dbReference type="ARBA" id="ARBA00004141"/>
    </source>
</evidence>
<keyword evidence="11" id="KW-1185">Reference proteome</keyword>
<feature type="chain" id="PRO_5025374569" evidence="7">
    <location>
        <begin position="25"/>
        <end position="559"/>
    </location>
</feature>
<feature type="domain" description="Reelin" evidence="9">
    <location>
        <begin position="15"/>
        <end position="184"/>
    </location>
</feature>
<dbReference type="PROSITE" id="PS51019">
    <property type="entry name" value="REELIN"/>
    <property type="match status" value="1"/>
</dbReference>
<evidence type="ECO:0000313" key="11">
    <source>
        <dbReference type="Proteomes" id="UP000472265"/>
    </source>
</evidence>
<evidence type="ECO:0000259" key="9">
    <source>
        <dbReference type="PROSITE" id="PS51019"/>
    </source>
</evidence>
<reference evidence="10" key="1">
    <citation type="submission" date="2021-04" db="EMBL/GenBank/DDBJ databases">
        <authorList>
            <consortium name="Wellcome Sanger Institute Data Sharing"/>
        </authorList>
    </citation>
    <scope>NUCLEOTIDE SEQUENCE [LARGE SCALE GENOMIC DNA]</scope>
</reference>
<dbReference type="SMART" id="SM00664">
    <property type="entry name" value="DoH"/>
    <property type="match status" value="1"/>
</dbReference>
<reference evidence="10" key="3">
    <citation type="submission" date="2025-09" db="UniProtKB">
        <authorList>
            <consortium name="Ensembl"/>
        </authorList>
    </citation>
    <scope>IDENTIFICATION</scope>
</reference>
<feature type="region of interest" description="Disordered" evidence="5">
    <location>
        <begin position="174"/>
        <end position="194"/>
    </location>
</feature>
<evidence type="ECO:0000259" key="8">
    <source>
        <dbReference type="PROSITE" id="PS50836"/>
    </source>
</evidence>
<dbReference type="Pfam" id="PF02014">
    <property type="entry name" value="Reeler"/>
    <property type="match status" value="1"/>
</dbReference>
<accession>A0A671UC64</accession>
<comment type="similarity">
    <text evidence="3">Belongs to the FRRS1 family.</text>
</comment>
<evidence type="ECO:0000256" key="7">
    <source>
        <dbReference type="SAM" id="SignalP"/>
    </source>
</evidence>
<dbReference type="PANTHER" id="PTHR45828">
    <property type="entry name" value="CYTOCHROME B561/FERRIC REDUCTASE TRANSMEMBRANE"/>
    <property type="match status" value="1"/>
</dbReference>
<keyword evidence="4" id="KW-0408">Iron</keyword>
<dbReference type="PANTHER" id="PTHR45828:SF3">
    <property type="entry name" value="FERRIC-CHELATE REDUCTASE 1"/>
    <property type="match status" value="1"/>
</dbReference>
<keyword evidence="7" id="KW-0732">Signal</keyword>
<feature type="compositionally biased region" description="Pro residues" evidence="5">
    <location>
        <begin position="174"/>
        <end position="186"/>
    </location>
</feature>
<sequence length="559" mass="62538">MSPVDVCCLFFICVLACCWEPAGCYASGKVTKVCGSMEPHHRGPVETTPSPYSLETNTTTFSPTDRIQVILSGTSYFKGFLLEARDAADQSSASAVGTFTLTNPQRTQLLTCNKHQGSAVSHTGDVSQREVVVTWTAPTNASSQVQFFVTVVVHYSKFWVKLPGPIIYQRDVPPLPPQSDTTPPPVHTSTASILPGPFTSEGCGQTKSCMSDPSGCDPTKDPHCFFLSMSTEGPDKTSVVFELSGPAEGYVSFALSWDTWMGNDDVYMCVKDGARVSVSAAFVSGRTHPEDESQSALSSVLWRLADGVIQCRFRRPVKLANQEAARYDLDQEYFLFVASGYAEHGLVWKHSLQPLISTQRKVITGPHEVLTGSRSPIIIKMHGALMLVAWMLTGSVGTFIASFYKSDWTNHSLLGQKIWFQVHRGLMVLTLTLTIVGFCLPFFYRKGWSEVHHARKHKNTQAHTHTLIFWLFGNVWVRHFSIKVIQYLQYQIFLVEIFFFSHYFHHNTQMQTVICIHFYMLTVSAVFLSAVLKTIGLHYQFLEDISSLISPHLKKVQFR</sequence>
<dbReference type="InParanoid" id="A0A671UC64"/>
<feature type="transmembrane region" description="Helical" evidence="6">
    <location>
        <begin position="510"/>
        <end position="532"/>
    </location>
</feature>
<feature type="signal peptide" evidence="7">
    <location>
        <begin position="1"/>
        <end position="24"/>
    </location>
</feature>
<gene>
    <name evidence="10" type="primary">frrs1</name>
</gene>
<dbReference type="GeneTree" id="ENSGT00940000157704"/>
<dbReference type="CDD" id="cd08760">
    <property type="entry name" value="Cyt_b561_FRRS1_like"/>
    <property type="match status" value="1"/>
</dbReference>
<dbReference type="AlphaFoldDB" id="A0A671UC64"/>
<evidence type="ECO:0000256" key="4">
    <source>
        <dbReference type="ARBA" id="ARBA00023004"/>
    </source>
</evidence>
<comment type="subcellular location">
    <subcellularLocation>
        <location evidence="2">Membrane</location>
        <topology evidence="2">Multi-pass membrane protein</topology>
    </subcellularLocation>
</comment>
<protein>
    <submittedName>
        <fullName evidence="10">Ferric-chelate reductase 1a</fullName>
    </submittedName>
</protein>
<evidence type="ECO:0000256" key="1">
    <source>
        <dbReference type="ARBA" id="ARBA00001970"/>
    </source>
</evidence>
<dbReference type="CDD" id="cd09628">
    <property type="entry name" value="DOMON_SDR_2_like"/>
    <property type="match status" value="1"/>
</dbReference>
<dbReference type="Pfam" id="PF03351">
    <property type="entry name" value="DOMON"/>
    <property type="match status" value="1"/>
</dbReference>
<dbReference type="Gene3D" id="2.60.40.4060">
    <property type="entry name" value="Reeler domain"/>
    <property type="match status" value="1"/>
</dbReference>
<keyword evidence="6" id="KW-0472">Membrane</keyword>
<comment type="cofactor">
    <cofactor evidence="1">
        <name>heme b</name>
        <dbReference type="ChEBI" id="CHEBI:60344"/>
    </cofactor>
</comment>
<evidence type="ECO:0000256" key="3">
    <source>
        <dbReference type="ARBA" id="ARBA00009195"/>
    </source>
</evidence>
<keyword evidence="6" id="KW-0812">Transmembrane</keyword>